<dbReference type="AlphaFoldDB" id="A0A9E7HGF3"/>
<dbReference type="Proteomes" id="UP001055439">
    <property type="component" value="Chromosome 8"/>
</dbReference>
<dbReference type="EMBL" id="CP097510">
    <property type="protein sequence ID" value="URE29313.1"/>
    <property type="molecule type" value="Genomic_DNA"/>
</dbReference>
<keyword evidence="1" id="KW-1133">Transmembrane helix</keyword>
<evidence type="ECO:0000256" key="1">
    <source>
        <dbReference type="SAM" id="Phobius"/>
    </source>
</evidence>
<gene>
    <name evidence="2" type="ORF">MUK42_37511</name>
</gene>
<sequence>MARSPLPPPPSLDSRMTKLFLLSMPISFRRARNAAVRSRTPLRVATVQAGREMTEMASAVKEMAAPALVVFTVVVDPGHGEEGADSFLPVVSIHMSEAGTRERVELAMGKVVGKHDEQVVFFHEMAAMEVHIGVVFLLAAVEMAVHVVETVVSLVHDHGAVMVAFHEVVVDGHNAVVEAVHVAEVDVSGELEVVVAHTEVALVVVHTVVEDACIEVVPGAMHVAEVISLVHVHGAVEVAACHTEVVVCVVVSLVHDQDAVKVVAGHKEVVDGHNVVVVVAVPVEAGVSCELEGICGTVVVLVGHTVAVAVVGHTVVVAMAVHTVVVVMAVHIVVAVVAVHIVVAVAVVAPWVEVARNEVAVLCDEVGVFCEMVADVHDEVETAVDLPAVEVVDHTVVAAVCSEVKGGLVRVRVVSTYGAATYEQVVAACETVICHVGEVVVAVHIAAEMVGHTAVVTARTEVEVAGHSGVERVGGRQVGMRHKAMQDNAHLVWKQWQGSKYLTVGLPPLPTNTWLPDKLPSSCPSTFTSPVSRCNGRWLRLYSTSDQCGTGRSQSWDLCLYLHLHAHDLIYVRETVFH</sequence>
<proteinExistence type="predicted"/>
<keyword evidence="1" id="KW-0472">Membrane</keyword>
<organism evidence="2 3">
    <name type="scientific">Musa troglodytarum</name>
    <name type="common">fe'i banana</name>
    <dbReference type="NCBI Taxonomy" id="320322"/>
    <lineage>
        <taxon>Eukaryota</taxon>
        <taxon>Viridiplantae</taxon>
        <taxon>Streptophyta</taxon>
        <taxon>Embryophyta</taxon>
        <taxon>Tracheophyta</taxon>
        <taxon>Spermatophyta</taxon>
        <taxon>Magnoliopsida</taxon>
        <taxon>Liliopsida</taxon>
        <taxon>Zingiberales</taxon>
        <taxon>Musaceae</taxon>
        <taxon>Musa</taxon>
    </lineage>
</organism>
<keyword evidence="1" id="KW-0812">Transmembrane</keyword>
<evidence type="ECO:0000313" key="3">
    <source>
        <dbReference type="Proteomes" id="UP001055439"/>
    </source>
</evidence>
<protein>
    <submittedName>
        <fullName evidence="2">Uncharacterized protein</fullName>
    </submittedName>
</protein>
<dbReference type="OrthoDB" id="784606at2759"/>
<accession>A0A9E7HGF3</accession>
<feature type="transmembrane region" description="Helical" evidence="1">
    <location>
        <begin position="298"/>
        <end position="321"/>
    </location>
</feature>
<keyword evidence="3" id="KW-1185">Reference proteome</keyword>
<reference evidence="2" key="1">
    <citation type="submission" date="2022-05" db="EMBL/GenBank/DDBJ databases">
        <title>The Musa troglodytarum L. genome provides insights into the mechanism of non-climacteric behaviour and enrichment of carotenoids.</title>
        <authorList>
            <person name="Wang J."/>
        </authorList>
    </citation>
    <scope>NUCLEOTIDE SEQUENCE</scope>
    <source>
        <tissue evidence="2">Leaf</tissue>
    </source>
</reference>
<feature type="transmembrane region" description="Helical" evidence="1">
    <location>
        <begin position="328"/>
        <end position="352"/>
    </location>
</feature>
<name>A0A9E7HGF3_9LILI</name>
<evidence type="ECO:0000313" key="2">
    <source>
        <dbReference type="EMBL" id="URE29313.1"/>
    </source>
</evidence>